<dbReference type="Proteomes" id="UP000677054">
    <property type="component" value="Unassembled WGS sequence"/>
</dbReference>
<evidence type="ECO:0000313" key="3">
    <source>
        <dbReference type="Proteomes" id="UP000677054"/>
    </source>
</evidence>
<dbReference type="Pfam" id="PF03097">
    <property type="entry name" value="BRO1"/>
    <property type="match status" value="1"/>
</dbReference>
<reference evidence="2" key="1">
    <citation type="submission" date="2020-11" db="EMBL/GenBank/DDBJ databases">
        <authorList>
            <person name="Tran Van P."/>
        </authorList>
    </citation>
    <scope>NUCLEOTIDE SEQUENCE</scope>
</reference>
<evidence type="ECO:0000259" key="1">
    <source>
        <dbReference type="PROSITE" id="PS51180"/>
    </source>
</evidence>
<evidence type="ECO:0000313" key="2">
    <source>
        <dbReference type="EMBL" id="CAD7248970.1"/>
    </source>
</evidence>
<dbReference type="PANTHER" id="PTHR23030:SF30">
    <property type="entry name" value="TYROSINE-PROTEIN PHOSPHATASE NON-RECEPTOR TYPE 23"/>
    <property type="match status" value="1"/>
</dbReference>
<name>A0A7R8XFI6_9CRUS</name>
<feature type="domain" description="BRO1" evidence="1">
    <location>
        <begin position="8"/>
        <end position="306"/>
    </location>
</feature>
<dbReference type="GO" id="GO:0032456">
    <property type="term" value="P:endocytic recycling"/>
    <property type="evidence" value="ECO:0007669"/>
    <property type="project" value="TreeGrafter"/>
</dbReference>
<organism evidence="2">
    <name type="scientific">Darwinula stevensoni</name>
    <dbReference type="NCBI Taxonomy" id="69355"/>
    <lineage>
        <taxon>Eukaryota</taxon>
        <taxon>Metazoa</taxon>
        <taxon>Ecdysozoa</taxon>
        <taxon>Arthropoda</taxon>
        <taxon>Crustacea</taxon>
        <taxon>Oligostraca</taxon>
        <taxon>Ostracoda</taxon>
        <taxon>Podocopa</taxon>
        <taxon>Podocopida</taxon>
        <taxon>Darwinulocopina</taxon>
        <taxon>Darwinuloidea</taxon>
        <taxon>Darwinulidae</taxon>
        <taxon>Darwinula</taxon>
    </lineage>
</organism>
<dbReference type="AlphaFoldDB" id="A0A7R8XFI6"/>
<dbReference type="GO" id="GO:0043328">
    <property type="term" value="P:protein transport to vacuole involved in ubiquitin-dependent protein catabolic process via the multivesicular body sorting pathway"/>
    <property type="evidence" value="ECO:0007669"/>
    <property type="project" value="TreeGrafter"/>
</dbReference>
<dbReference type="OrthoDB" id="10266451at2759"/>
<dbReference type="InterPro" id="IPR038499">
    <property type="entry name" value="BRO1_sf"/>
</dbReference>
<accession>A0A7R8XFI6</accession>
<proteinExistence type="predicted"/>
<dbReference type="PANTHER" id="PTHR23030">
    <property type="entry name" value="PCD6 INTERACTING PROTEIN-RELATED"/>
    <property type="match status" value="1"/>
</dbReference>
<dbReference type="EMBL" id="LR901602">
    <property type="protein sequence ID" value="CAD7248970.1"/>
    <property type="molecule type" value="Genomic_DNA"/>
</dbReference>
<dbReference type="EMBL" id="CAJPEV010002085">
    <property type="protein sequence ID" value="CAG0895584.1"/>
    <property type="molecule type" value="Genomic_DNA"/>
</dbReference>
<dbReference type="GO" id="GO:0045022">
    <property type="term" value="P:early endosome to late endosome transport"/>
    <property type="evidence" value="ECO:0007669"/>
    <property type="project" value="TreeGrafter"/>
</dbReference>
<sequence>MEGVPRLPMLSFEVKRSPKKFDFAGKLQQLIAQKYHEDPDKYMNEIHELEALRASAVYASMDFNGCSTLKRYYCQLHFIKNRFPWSPSDHKLLHFTWQDIATGIQVSVPDIDFEIACVLYNIGSLHTQLGAADSRTSSEGMKISCTHFQCAAWAFEKLLEMQKEKHEGYFRGDLGREMLTFLSIVSLAQAQECILEKSMVDQRKHTITAKVAAQIVDFYGEALKFLSGTKEDTPVADTVNSSLAKQWKKYVEFKMGFYQCITYLYQGLQTEDQQQLGARVAYYKAALDKLGETEKLIKGIPKQEVK</sequence>
<dbReference type="GO" id="GO:0005768">
    <property type="term" value="C:endosome"/>
    <property type="evidence" value="ECO:0007669"/>
    <property type="project" value="TreeGrafter"/>
</dbReference>
<protein>
    <recommendedName>
        <fullName evidence="1">BRO1 domain-containing protein</fullName>
    </recommendedName>
</protein>
<dbReference type="InterPro" id="IPR004328">
    <property type="entry name" value="BRO1_dom"/>
</dbReference>
<dbReference type="PROSITE" id="PS51180">
    <property type="entry name" value="BRO1"/>
    <property type="match status" value="1"/>
</dbReference>
<keyword evidence="3" id="KW-1185">Reference proteome</keyword>
<dbReference type="Gene3D" id="1.25.40.280">
    <property type="entry name" value="alix/aip1 like domains"/>
    <property type="match status" value="1"/>
</dbReference>
<dbReference type="SMART" id="SM01041">
    <property type="entry name" value="BRO1"/>
    <property type="match status" value="1"/>
</dbReference>
<gene>
    <name evidence="2" type="ORF">DSTB1V02_LOCUS8773</name>
</gene>